<evidence type="ECO:0000313" key="2">
    <source>
        <dbReference type="EMBL" id="CAI8038606.1"/>
    </source>
</evidence>
<name>A0AA35X3P3_GEOBA</name>
<dbReference type="EMBL" id="CASHTH010003003">
    <property type="protein sequence ID" value="CAI8038606.1"/>
    <property type="molecule type" value="Genomic_DNA"/>
</dbReference>
<evidence type="ECO:0000259" key="1">
    <source>
        <dbReference type="Pfam" id="PF05448"/>
    </source>
</evidence>
<dbReference type="GO" id="GO:0005976">
    <property type="term" value="P:polysaccharide metabolic process"/>
    <property type="evidence" value="ECO:0007669"/>
    <property type="project" value="TreeGrafter"/>
</dbReference>
<dbReference type="Gene3D" id="3.40.50.1820">
    <property type="entry name" value="alpha/beta hydrolase"/>
    <property type="match status" value="1"/>
</dbReference>
<dbReference type="InterPro" id="IPR039069">
    <property type="entry name" value="CE7"/>
</dbReference>
<keyword evidence="3" id="KW-1185">Reference proteome</keyword>
<proteinExistence type="predicted"/>
<dbReference type="Proteomes" id="UP001174909">
    <property type="component" value="Unassembled WGS sequence"/>
</dbReference>
<protein>
    <submittedName>
        <fullName evidence="2">Cephalosporin-C deacetylase</fullName>
    </submittedName>
</protein>
<evidence type="ECO:0000313" key="3">
    <source>
        <dbReference type="Proteomes" id="UP001174909"/>
    </source>
</evidence>
<dbReference type="InterPro" id="IPR029058">
    <property type="entry name" value="AB_hydrolase_fold"/>
</dbReference>
<dbReference type="SUPFAM" id="SSF53474">
    <property type="entry name" value="alpha/beta-Hydrolases"/>
    <property type="match status" value="1"/>
</dbReference>
<dbReference type="Pfam" id="PF05448">
    <property type="entry name" value="AXE1"/>
    <property type="match status" value="1"/>
</dbReference>
<dbReference type="InterPro" id="IPR008391">
    <property type="entry name" value="AXE1_dom"/>
</dbReference>
<accession>A0AA35X3P3</accession>
<feature type="domain" description="Acetyl xylan esterase" evidence="1">
    <location>
        <begin position="6"/>
        <end position="289"/>
    </location>
</feature>
<reference evidence="2" key="1">
    <citation type="submission" date="2023-03" db="EMBL/GenBank/DDBJ databases">
        <authorList>
            <person name="Steffen K."/>
            <person name="Cardenas P."/>
        </authorList>
    </citation>
    <scope>NUCLEOTIDE SEQUENCE</scope>
</reference>
<gene>
    <name evidence="2" type="ORF">GBAR_LOCUS21529</name>
</gene>
<sequence length="293" mass="33255">MDHAVKDFWEGTRAILNETPVGAELAPCEELSGREYETWNVTLRSYGGQRLRGFYTVPRHDPPVGKFPAMLAVPGYGGAKEIPYHVVMHGFAVLTLFPRAQGESIPEWDLPHGTKLTYNVTDRESYYYRAAYMDCVRGVDFLCERAEVDDNRIGMWSRSQGGGFTLTTTALDHRLAAAVAEEPFMCNYPVAIDIETRPYHELSNYVQDHPEQRQEMLDTLQYFDALTLADAIECPTLVNIGMADTTCPYETIMPVFDRIRAHKSLLVYPDLTHSPCTDFNVHAMNWLKRYLGA</sequence>
<comment type="caution">
    <text evidence="2">The sequence shown here is derived from an EMBL/GenBank/DDBJ whole genome shotgun (WGS) entry which is preliminary data.</text>
</comment>
<dbReference type="GO" id="GO:0052689">
    <property type="term" value="F:carboxylic ester hydrolase activity"/>
    <property type="evidence" value="ECO:0007669"/>
    <property type="project" value="TreeGrafter"/>
</dbReference>
<dbReference type="AlphaFoldDB" id="A0AA35X3P3"/>
<dbReference type="PANTHER" id="PTHR40111">
    <property type="entry name" value="CEPHALOSPORIN-C DEACETYLASE"/>
    <property type="match status" value="1"/>
</dbReference>
<dbReference type="PANTHER" id="PTHR40111:SF1">
    <property type="entry name" value="CEPHALOSPORIN-C DEACETYLASE"/>
    <property type="match status" value="1"/>
</dbReference>
<organism evidence="2 3">
    <name type="scientific">Geodia barretti</name>
    <name type="common">Barrett's horny sponge</name>
    <dbReference type="NCBI Taxonomy" id="519541"/>
    <lineage>
        <taxon>Eukaryota</taxon>
        <taxon>Metazoa</taxon>
        <taxon>Porifera</taxon>
        <taxon>Demospongiae</taxon>
        <taxon>Heteroscleromorpha</taxon>
        <taxon>Tetractinellida</taxon>
        <taxon>Astrophorina</taxon>
        <taxon>Geodiidae</taxon>
        <taxon>Geodia</taxon>
    </lineage>
</organism>